<sequence length="369" mass="40942">MRLPHWMWRLLGVLPALLLAALLVFQAAGTPDPDQEARQRQDEALRLAESALRNEANHAHTYLSTQQQSVLTTLKQRLAEQVDGAHAIISAIYSTSSPVLPPNTLKTLIRDSLRNIRFFAGRGYFFIDGMNGDVVLMPLHPQNEGRNLLENRDDQGTFIMKGLIHAAQQPGGSGYFSYRWYAPDSTERMVEKIAYVRYFAPYDWLIGAGEYVPAMERSIIDEATPGLSAVHFGQSGAIGLADPMGQMVLFPEVSQNQRVPQDTFSIANGAAVQALILHKAHEGGGLVLFDWPHPDSGRQSKRAAWVERLNDGSVEWVVYASAHLSDFMPPAALPRLPVLLTPERLYGFAFLLLLAAVLVAWLWPVRHGS</sequence>
<protein>
    <recommendedName>
        <fullName evidence="7">Single Cache domain-containing protein</fullName>
    </recommendedName>
</protein>
<dbReference type="STRING" id="80876.SAMN05421779_103280"/>
<dbReference type="AlphaFoldDB" id="A0A1N7LEM4"/>
<evidence type="ECO:0000256" key="6">
    <source>
        <dbReference type="SAM" id="Phobius"/>
    </source>
</evidence>
<dbReference type="Pfam" id="PF08269">
    <property type="entry name" value="dCache_2"/>
    <property type="match status" value="1"/>
</dbReference>
<evidence type="ECO:0000256" key="5">
    <source>
        <dbReference type="ARBA" id="ARBA00023136"/>
    </source>
</evidence>
<evidence type="ECO:0000256" key="3">
    <source>
        <dbReference type="ARBA" id="ARBA00022692"/>
    </source>
</evidence>
<keyword evidence="4 6" id="KW-1133">Transmembrane helix</keyword>
<dbReference type="GO" id="GO:0005886">
    <property type="term" value="C:plasma membrane"/>
    <property type="evidence" value="ECO:0007669"/>
    <property type="project" value="UniProtKB-SubCell"/>
</dbReference>
<dbReference type="InterPro" id="IPR033480">
    <property type="entry name" value="sCache_2"/>
</dbReference>
<accession>A0A1N7LEM4</accession>
<feature type="domain" description="Single Cache" evidence="7">
    <location>
        <begin position="67"/>
        <end position="161"/>
    </location>
</feature>
<name>A0A1N7LEM4_9PROT</name>
<evidence type="ECO:0000256" key="4">
    <source>
        <dbReference type="ARBA" id="ARBA00022989"/>
    </source>
</evidence>
<evidence type="ECO:0000313" key="9">
    <source>
        <dbReference type="Proteomes" id="UP000185678"/>
    </source>
</evidence>
<dbReference type="EMBL" id="FTOA01000003">
    <property type="protein sequence ID" value="SIS72243.1"/>
    <property type="molecule type" value="Genomic_DNA"/>
</dbReference>
<evidence type="ECO:0000259" key="7">
    <source>
        <dbReference type="SMART" id="SM01049"/>
    </source>
</evidence>
<organism evidence="8 9">
    <name type="scientific">Insolitispirillum peregrinum</name>
    <dbReference type="NCBI Taxonomy" id="80876"/>
    <lineage>
        <taxon>Bacteria</taxon>
        <taxon>Pseudomonadati</taxon>
        <taxon>Pseudomonadota</taxon>
        <taxon>Alphaproteobacteria</taxon>
        <taxon>Rhodospirillales</taxon>
        <taxon>Novispirillaceae</taxon>
        <taxon>Insolitispirillum</taxon>
    </lineage>
</organism>
<evidence type="ECO:0000256" key="2">
    <source>
        <dbReference type="ARBA" id="ARBA00022475"/>
    </source>
</evidence>
<proteinExistence type="predicted"/>
<feature type="transmembrane region" description="Helical" evidence="6">
    <location>
        <begin position="345"/>
        <end position="363"/>
    </location>
</feature>
<gene>
    <name evidence="8" type="ORF">SAMN05421779_103280</name>
</gene>
<dbReference type="SMART" id="SM01049">
    <property type="entry name" value="Cache_2"/>
    <property type="match status" value="1"/>
</dbReference>
<evidence type="ECO:0000256" key="1">
    <source>
        <dbReference type="ARBA" id="ARBA00004651"/>
    </source>
</evidence>
<keyword evidence="9" id="KW-1185">Reference proteome</keyword>
<dbReference type="InterPro" id="IPR004010">
    <property type="entry name" value="Double_Cache_2"/>
</dbReference>
<keyword evidence="2" id="KW-1003">Cell membrane</keyword>
<keyword evidence="5 6" id="KW-0472">Membrane</keyword>
<comment type="subcellular location">
    <subcellularLocation>
        <location evidence="1">Cell membrane</location>
        <topology evidence="1">Multi-pass membrane protein</topology>
    </subcellularLocation>
</comment>
<dbReference type="Gene3D" id="3.30.450.20">
    <property type="entry name" value="PAS domain"/>
    <property type="match status" value="2"/>
</dbReference>
<reference evidence="8 9" key="1">
    <citation type="submission" date="2017-01" db="EMBL/GenBank/DDBJ databases">
        <authorList>
            <person name="Mah S.A."/>
            <person name="Swanson W.J."/>
            <person name="Moy G.W."/>
            <person name="Vacquier V.D."/>
        </authorList>
    </citation>
    <scope>NUCLEOTIDE SEQUENCE [LARGE SCALE GENOMIC DNA]</scope>
    <source>
        <strain evidence="8 9">DSM 11589</strain>
    </source>
</reference>
<dbReference type="OrthoDB" id="9806995at2"/>
<evidence type="ECO:0000313" key="8">
    <source>
        <dbReference type="EMBL" id="SIS72243.1"/>
    </source>
</evidence>
<dbReference type="RefSeq" id="WP_084194712.1">
    <property type="nucleotide sequence ID" value="NZ_FTOA01000003.1"/>
</dbReference>
<dbReference type="Proteomes" id="UP000185678">
    <property type="component" value="Unassembled WGS sequence"/>
</dbReference>
<keyword evidence="3 6" id="KW-0812">Transmembrane</keyword>